<dbReference type="EMBL" id="AP003934">
    <property type="protein sequence ID" value="BAD45600.1"/>
    <property type="molecule type" value="Genomic_DNA"/>
</dbReference>
<comment type="pathway">
    <text evidence="2">Protein modification; protein ubiquitination.</text>
</comment>
<dbReference type="GO" id="GO:0016567">
    <property type="term" value="P:protein ubiquitination"/>
    <property type="evidence" value="ECO:0007669"/>
    <property type="project" value="UniProtKB-UniPathway"/>
</dbReference>
<dbReference type="SMART" id="SM00184">
    <property type="entry name" value="RING"/>
    <property type="match status" value="1"/>
</dbReference>
<gene>
    <name evidence="16" type="ORF">B1011A07.1</name>
    <name evidence="17" type="ORF">P0551A11.28</name>
</gene>
<evidence type="ECO:0000256" key="2">
    <source>
        <dbReference type="ARBA" id="ARBA00004906"/>
    </source>
</evidence>
<feature type="region of interest" description="Disordered" evidence="13">
    <location>
        <begin position="97"/>
        <end position="117"/>
    </location>
</feature>
<evidence type="ECO:0000256" key="5">
    <source>
        <dbReference type="ARBA" id="ARBA00022723"/>
    </source>
</evidence>
<reference evidence="17" key="1">
    <citation type="journal article" date="2002" name="Nature">
        <title>The genome sequence and structure of rice chromosome 1.</title>
        <authorList>
            <person name="Sasaki T."/>
            <person name="Matsumoto T."/>
            <person name="Yamamoto K."/>
            <person name="Sakata K."/>
            <person name="Baba T."/>
            <person name="Katayose Y."/>
            <person name="Wu J."/>
            <person name="Niimura Y."/>
            <person name="Cheng Z."/>
            <person name="Nagamura Y."/>
            <person name="Antonio B.A."/>
            <person name="Kanamori H."/>
            <person name="Hosokawa S."/>
            <person name="Masukawa M."/>
            <person name="Arikawa K."/>
            <person name="Chiden Y."/>
            <person name="Hayashi M."/>
            <person name="Okamoto M."/>
            <person name="Ando T."/>
            <person name="Aoki H."/>
            <person name="Arita K."/>
            <person name="Hamada M."/>
            <person name="Harada C."/>
            <person name="Hijishita S."/>
            <person name="Honda M."/>
            <person name="Ichikawa Y."/>
            <person name="Idonuma A."/>
            <person name="Iijima M."/>
            <person name="Ikeda M."/>
            <person name="Ikeno M."/>
            <person name="Itoh S."/>
            <person name="Itoh T."/>
            <person name="Itoh Y."/>
            <person name="Itoh Y."/>
            <person name="Iwabuchi A."/>
            <person name="Kamiya K."/>
            <person name="Karasawa W."/>
            <person name="Katagiri S."/>
            <person name="Kikuta A."/>
            <person name="Kobayashi N."/>
            <person name="Kono I."/>
            <person name="Machita K."/>
            <person name="Maehara T."/>
            <person name="Mizuno H."/>
            <person name="Mizubayashi T."/>
            <person name="Mukai Y."/>
            <person name="Nagasaki H."/>
            <person name="Nakashima M."/>
            <person name="Nakama Y."/>
            <person name="Nakamichi Y."/>
            <person name="Nakamura M."/>
            <person name="Namiki N."/>
            <person name="Negishi M."/>
            <person name="Ohta I."/>
            <person name="Ono N."/>
            <person name="Saji S."/>
            <person name="Sakai K."/>
            <person name="Shibata M."/>
            <person name="Shimokawa T."/>
            <person name="Shomura A."/>
            <person name="Song J."/>
            <person name="Takazaki Y."/>
            <person name="Terasawa K."/>
            <person name="Tsuji K."/>
            <person name="Waki K."/>
            <person name="Yamagata H."/>
            <person name="Yamane H."/>
            <person name="Yoshiki S."/>
            <person name="Yoshihara R."/>
            <person name="Yukawa K."/>
            <person name="Zhong H."/>
            <person name="Iwama H."/>
            <person name="Endo T."/>
            <person name="Ito H."/>
            <person name="Hahn J.H."/>
            <person name="Kim H.I."/>
            <person name="Eun M.Y."/>
            <person name="Yano M."/>
            <person name="Jiang J."/>
            <person name="Gojobori T."/>
        </authorList>
    </citation>
    <scope>NUCLEOTIDE SEQUENCE</scope>
</reference>
<feature type="compositionally biased region" description="Low complexity" evidence="13">
    <location>
        <begin position="21"/>
        <end position="30"/>
    </location>
</feature>
<feature type="domain" description="RING-type" evidence="15">
    <location>
        <begin position="297"/>
        <end position="339"/>
    </location>
</feature>
<reference evidence="18" key="2">
    <citation type="journal article" date="2005" name="Nature">
        <title>The map-based sequence of the rice genome.</title>
        <authorList>
            <consortium name="International rice genome sequencing project (IRGSP)"/>
            <person name="Matsumoto T."/>
            <person name="Wu J."/>
            <person name="Kanamori H."/>
            <person name="Katayose Y."/>
            <person name="Fujisawa M."/>
            <person name="Namiki N."/>
            <person name="Mizuno H."/>
            <person name="Yamamoto K."/>
            <person name="Antonio B.A."/>
            <person name="Baba T."/>
            <person name="Sakata K."/>
            <person name="Nagamura Y."/>
            <person name="Aoki H."/>
            <person name="Arikawa K."/>
            <person name="Arita K."/>
            <person name="Bito T."/>
            <person name="Chiden Y."/>
            <person name="Fujitsuka N."/>
            <person name="Fukunaka R."/>
            <person name="Hamada M."/>
            <person name="Harada C."/>
            <person name="Hayashi A."/>
            <person name="Hijishita S."/>
            <person name="Honda M."/>
            <person name="Hosokawa S."/>
            <person name="Ichikawa Y."/>
            <person name="Idonuma A."/>
            <person name="Iijima M."/>
            <person name="Ikeda M."/>
            <person name="Ikeno M."/>
            <person name="Ito K."/>
            <person name="Ito S."/>
            <person name="Ito T."/>
            <person name="Ito Y."/>
            <person name="Ito Y."/>
            <person name="Iwabuchi A."/>
            <person name="Kamiya K."/>
            <person name="Karasawa W."/>
            <person name="Kurita K."/>
            <person name="Katagiri S."/>
            <person name="Kikuta A."/>
            <person name="Kobayashi H."/>
            <person name="Kobayashi N."/>
            <person name="Machita K."/>
            <person name="Maehara T."/>
            <person name="Masukawa M."/>
            <person name="Mizubayashi T."/>
            <person name="Mukai Y."/>
            <person name="Nagasaki H."/>
            <person name="Nagata Y."/>
            <person name="Naito S."/>
            <person name="Nakashima M."/>
            <person name="Nakama Y."/>
            <person name="Nakamichi Y."/>
            <person name="Nakamura M."/>
            <person name="Meguro A."/>
            <person name="Negishi M."/>
            <person name="Ohta I."/>
            <person name="Ohta T."/>
            <person name="Okamoto M."/>
            <person name="Ono N."/>
            <person name="Saji S."/>
            <person name="Sakaguchi M."/>
            <person name="Sakai K."/>
            <person name="Shibata M."/>
            <person name="Shimokawa T."/>
            <person name="Song J."/>
            <person name="Takazaki Y."/>
            <person name="Terasawa K."/>
            <person name="Tsugane M."/>
            <person name="Tsuji K."/>
            <person name="Ueda S."/>
            <person name="Waki K."/>
            <person name="Yamagata H."/>
            <person name="Yamamoto M."/>
            <person name="Yamamoto S."/>
            <person name="Yamane H."/>
            <person name="Yoshiki S."/>
            <person name="Yoshihara R."/>
            <person name="Yukawa K."/>
            <person name="Zhong H."/>
            <person name="Yano M."/>
            <person name="Yuan Q."/>
            <person name="Ouyang S."/>
            <person name="Liu J."/>
            <person name="Jones K.M."/>
            <person name="Gansberger K."/>
            <person name="Moffat K."/>
            <person name="Hill J."/>
            <person name="Bera J."/>
            <person name="Fadrosh D."/>
            <person name="Jin S."/>
            <person name="Johri S."/>
            <person name="Kim M."/>
            <person name="Overton L."/>
            <person name="Reardon M."/>
            <person name="Tsitrin T."/>
            <person name="Vuong H."/>
            <person name="Weaver B."/>
            <person name="Ciecko A."/>
            <person name="Tallon L."/>
            <person name="Jackson J."/>
            <person name="Pai G."/>
            <person name="Aken S.V."/>
            <person name="Utterback T."/>
            <person name="Reidmuller S."/>
            <person name="Feldblyum T."/>
            <person name="Hsiao J."/>
            <person name="Zismann V."/>
            <person name="Iobst S."/>
            <person name="de Vazeille A.R."/>
            <person name="Buell C.R."/>
            <person name="Ying K."/>
            <person name="Li Y."/>
            <person name="Lu T."/>
            <person name="Huang Y."/>
            <person name="Zhao Q."/>
            <person name="Feng Q."/>
            <person name="Zhang L."/>
            <person name="Zhu J."/>
            <person name="Weng Q."/>
            <person name="Mu J."/>
            <person name="Lu Y."/>
            <person name="Fan D."/>
            <person name="Liu Y."/>
            <person name="Guan J."/>
            <person name="Zhang Y."/>
            <person name="Yu S."/>
            <person name="Liu X."/>
            <person name="Zhang Y."/>
            <person name="Hong G."/>
            <person name="Han B."/>
            <person name="Choisne N."/>
            <person name="Demange N."/>
            <person name="Orjeda G."/>
            <person name="Samain S."/>
            <person name="Cattolico L."/>
            <person name="Pelletier E."/>
            <person name="Couloux A."/>
            <person name="Segurens B."/>
            <person name="Wincker P."/>
            <person name="D'Hont A."/>
            <person name="Scarpelli C."/>
            <person name="Weissenbach J."/>
            <person name="Salanoubat M."/>
            <person name="Quetier F."/>
            <person name="Yu Y."/>
            <person name="Kim H.R."/>
            <person name="Rambo T."/>
            <person name="Currie J."/>
            <person name="Collura K."/>
            <person name="Luo M."/>
            <person name="Yang T."/>
            <person name="Ammiraju J.S.S."/>
            <person name="Engler F."/>
            <person name="Soderlund C."/>
            <person name="Wing R.A."/>
            <person name="Palmer L.E."/>
            <person name="de la Bastide M."/>
            <person name="Spiegel L."/>
            <person name="Nascimento L."/>
            <person name="Zutavern T."/>
            <person name="O'Shaughnessy A."/>
            <person name="Dike S."/>
            <person name="Dedhia N."/>
            <person name="Preston R."/>
            <person name="Balija V."/>
            <person name="McCombie W.R."/>
            <person name="Chow T."/>
            <person name="Chen H."/>
            <person name="Chung M."/>
            <person name="Chen C."/>
            <person name="Shaw J."/>
            <person name="Wu H."/>
            <person name="Hsiao K."/>
            <person name="Chao Y."/>
            <person name="Chu M."/>
            <person name="Cheng C."/>
            <person name="Hour A."/>
            <person name="Lee P."/>
            <person name="Lin S."/>
            <person name="Lin Y."/>
            <person name="Liou J."/>
            <person name="Liu S."/>
            <person name="Hsing Y."/>
            <person name="Raghuvanshi S."/>
            <person name="Mohanty A."/>
            <person name="Bharti A.K."/>
            <person name="Gaur A."/>
            <person name="Gupta V."/>
            <person name="Kumar D."/>
            <person name="Ravi V."/>
            <person name="Vij S."/>
            <person name="Kapur A."/>
            <person name="Khurana P."/>
            <person name="Khurana P."/>
            <person name="Khurana J.P."/>
            <person name="Tyagi A.K."/>
            <person name="Gaikwad K."/>
            <person name="Singh A."/>
            <person name="Dalal V."/>
            <person name="Srivastava S."/>
            <person name="Dixit A."/>
            <person name="Pal A.K."/>
            <person name="Ghazi I.A."/>
            <person name="Yadav M."/>
            <person name="Pandit A."/>
            <person name="Bhargava A."/>
            <person name="Sureshbabu K."/>
            <person name="Batra K."/>
            <person name="Sharma T.R."/>
            <person name="Mohapatra T."/>
            <person name="Singh N.K."/>
            <person name="Messing J."/>
            <person name="Nelson A.B."/>
            <person name="Fuks G."/>
            <person name="Kavchok S."/>
            <person name="Keizer G."/>
            <person name="Linton E."/>
            <person name="Llaca V."/>
            <person name="Song R."/>
            <person name="Tanyolac B."/>
            <person name="Young S."/>
            <person name="Ho-Il K."/>
            <person name="Hahn J.H."/>
            <person name="Sangsakoo G."/>
            <person name="Vanavichit A."/>
            <person name="de Mattos Luiz.A.T."/>
            <person name="Zimmer P.D."/>
            <person name="Malone G."/>
            <person name="Dellagostin O."/>
            <person name="de Oliveira A.C."/>
            <person name="Bevan M."/>
            <person name="Bancroft I."/>
            <person name="Minx P."/>
            <person name="Cordum H."/>
            <person name="Wilson R."/>
            <person name="Cheng Z."/>
            <person name="Jin W."/>
            <person name="Jiang J."/>
            <person name="Leong S.A."/>
            <person name="Iwama H."/>
            <person name="Gojobori T."/>
            <person name="Itoh T."/>
            <person name="Niimura Y."/>
            <person name="Fujii Y."/>
            <person name="Habara T."/>
            <person name="Sakai H."/>
            <person name="Sato Y."/>
            <person name="Wilson G."/>
            <person name="Kumar K."/>
            <person name="McCouch S."/>
            <person name="Juretic N."/>
            <person name="Hoen D."/>
            <person name="Wright S."/>
            <person name="Bruskiewich R."/>
            <person name="Bureau T."/>
            <person name="Miyao A."/>
            <person name="Hirochika H."/>
            <person name="Nishikawa T."/>
            <person name="Kadowaki K."/>
            <person name="Sugiura M."/>
            <person name="Burr B."/>
            <person name="Sasaki T."/>
        </authorList>
    </citation>
    <scope>NUCLEOTIDE SEQUENCE [LARGE SCALE GENOMIC DNA]</scope>
    <source>
        <strain evidence="18">cv. Nipponbare</strain>
    </source>
</reference>
<proteinExistence type="inferred from homology"/>
<keyword evidence="8" id="KW-0862">Zinc</keyword>
<sequence>MAAALAQAQKEGGGGGGGAGSADQGSSSTTRTRHRHSSSSSSSSLGPTPAHRLAIRRLSVMAAVAALCIQFEAEFRPSMSIVVRALSIAVYVLRPSQAKRDPHGPPDVKNPETTPAVRPRVSGFLGFPRCAVEGIPVQTASISELDCSALMGAGEHKNPGAQEPPLPCGGEVPRHESFHKHLPIPAAGVGGGQVDNPSSYQIAGRVLLAVSGAFSGVLLALVVLHLCNRGRRGGGHSGDSRTTRRRERRLLRSLAIGAGDDDRDGGPAPSPRGLDPAVLRALPVVVVAAAGAAPGDCAVCLAEFEAGDKARALPRCGHRFHVECIDAWFRENSTCPLCRADVEAPYDADGAQPEVRIDIAGDAPSVAAKGSAPAMGRLPSGTDLEKTRRVFASTRSASF</sequence>
<dbReference type="GO" id="GO:0016740">
    <property type="term" value="F:transferase activity"/>
    <property type="evidence" value="ECO:0007669"/>
    <property type="project" value="UniProtKB-KW"/>
</dbReference>
<dbReference type="GO" id="GO:0016020">
    <property type="term" value="C:membrane"/>
    <property type="evidence" value="ECO:0007669"/>
    <property type="project" value="UniProtKB-SubCell"/>
</dbReference>
<evidence type="ECO:0000256" key="8">
    <source>
        <dbReference type="ARBA" id="ARBA00022833"/>
    </source>
</evidence>
<dbReference type="HOGENOM" id="CLU_098093_0_0_1"/>
<evidence type="ECO:0000313" key="17">
    <source>
        <dbReference type="EMBL" id="BAD45600.1"/>
    </source>
</evidence>
<dbReference type="PANTHER" id="PTHR45768:SF18">
    <property type="entry name" value="RING-H2 FINGER PROTEIN ATL47-RELATED"/>
    <property type="match status" value="1"/>
</dbReference>
<feature type="compositionally biased region" description="Basic and acidic residues" evidence="13">
    <location>
        <begin position="98"/>
        <end position="110"/>
    </location>
</feature>
<dbReference type="InterPro" id="IPR013083">
    <property type="entry name" value="Znf_RING/FYVE/PHD"/>
</dbReference>
<evidence type="ECO:0000256" key="14">
    <source>
        <dbReference type="SAM" id="Phobius"/>
    </source>
</evidence>
<comment type="subcellular location">
    <subcellularLocation>
        <location evidence="1">Membrane</location>
        <topology evidence="1">Single-pass membrane protein</topology>
    </subcellularLocation>
</comment>
<dbReference type="InterPro" id="IPR001841">
    <property type="entry name" value="Znf_RING"/>
</dbReference>
<reference evidence="18" key="3">
    <citation type="journal article" date="2008" name="Nucleic Acids Res.">
        <title>The rice annotation project database (RAP-DB): 2008 update.</title>
        <authorList>
            <consortium name="The rice annotation project (RAP)"/>
        </authorList>
    </citation>
    <scope>GENOME REANNOTATION</scope>
    <source>
        <strain evidence="18">cv. Nipponbare</strain>
    </source>
</reference>
<comment type="similarity">
    <text evidence="11">Belongs to the RING-type zinc finger family. ATL subfamily.</text>
</comment>
<evidence type="ECO:0000256" key="9">
    <source>
        <dbReference type="ARBA" id="ARBA00022989"/>
    </source>
</evidence>
<evidence type="ECO:0000256" key="6">
    <source>
        <dbReference type="ARBA" id="ARBA00022771"/>
    </source>
</evidence>
<dbReference type="FunFam" id="3.30.40.10:FF:000457">
    <property type="entry name" value="RING-H2 finger protein ATL3"/>
    <property type="match status" value="1"/>
</dbReference>
<feature type="transmembrane region" description="Helical" evidence="14">
    <location>
        <begin position="206"/>
        <end position="227"/>
    </location>
</feature>
<keyword evidence="9 14" id="KW-1133">Transmembrane helix</keyword>
<dbReference type="GO" id="GO:0008270">
    <property type="term" value="F:zinc ion binding"/>
    <property type="evidence" value="ECO:0007669"/>
    <property type="project" value="UniProtKB-KW"/>
</dbReference>
<evidence type="ECO:0000259" key="15">
    <source>
        <dbReference type="PROSITE" id="PS50089"/>
    </source>
</evidence>
<keyword evidence="6 12" id="KW-0863">Zinc-finger</keyword>
<keyword evidence="4 14" id="KW-0812">Transmembrane</keyword>
<feature type="compositionally biased region" description="Low complexity" evidence="13">
    <location>
        <begin position="1"/>
        <end position="10"/>
    </location>
</feature>
<dbReference type="UniPathway" id="UPA00143"/>
<evidence type="ECO:0000256" key="7">
    <source>
        <dbReference type="ARBA" id="ARBA00022786"/>
    </source>
</evidence>
<evidence type="ECO:0000256" key="3">
    <source>
        <dbReference type="ARBA" id="ARBA00022679"/>
    </source>
</evidence>
<organism evidence="17">
    <name type="scientific">Oryza sativa subsp. japonica</name>
    <name type="common">Rice</name>
    <dbReference type="NCBI Taxonomy" id="39947"/>
    <lineage>
        <taxon>Eukaryota</taxon>
        <taxon>Viridiplantae</taxon>
        <taxon>Streptophyta</taxon>
        <taxon>Embryophyta</taxon>
        <taxon>Tracheophyta</taxon>
        <taxon>Spermatophyta</taxon>
        <taxon>Magnoliopsida</taxon>
        <taxon>Liliopsida</taxon>
        <taxon>Poales</taxon>
        <taxon>Poaceae</taxon>
        <taxon>BOP clade</taxon>
        <taxon>Oryzoideae</taxon>
        <taxon>Oryzeae</taxon>
        <taxon>Oryzinae</taxon>
        <taxon>Oryza</taxon>
        <taxon>Oryza sativa</taxon>
    </lineage>
</organism>
<dbReference type="CDD" id="cd16461">
    <property type="entry name" value="RING-H2_EL5-like"/>
    <property type="match status" value="1"/>
</dbReference>
<evidence type="ECO:0000256" key="12">
    <source>
        <dbReference type="PROSITE-ProRule" id="PRU00175"/>
    </source>
</evidence>
<evidence type="ECO:0000313" key="16">
    <source>
        <dbReference type="EMBL" id="BAD45455.1"/>
    </source>
</evidence>
<dbReference type="PANTHER" id="PTHR45768">
    <property type="entry name" value="E3 UBIQUITIN-PROTEIN LIGASE RNF13-LIKE"/>
    <property type="match status" value="1"/>
</dbReference>
<dbReference type="Proteomes" id="UP000000763">
    <property type="component" value="Chromosome 1"/>
</dbReference>
<evidence type="ECO:0000256" key="4">
    <source>
        <dbReference type="ARBA" id="ARBA00022692"/>
    </source>
</evidence>
<protein>
    <submittedName>
        <fullName evidence="17">Ring-H2 zinc finger protein-like</fullName>
    </submittedName>
</protein>
<evidence type="ECO:0000313" key="18">
    <source>
        <dbReference type="Proteomes" id="UP000000763"/>
    </source>
</evidence>
<accession>Q655C7</accession>
<keyword evidence="10 14" id="KW-0472">Membrane</keyword>
<dbReference type="EMBL" id="AP003722">
    <property type="protein sequence ID" value="BAD45455.1"/>
    <property type="molecule type" value="Genomic_DNA"/>
</dbReference>
<dbReference type="AlphaFoldDB" id="Q655C7"/>
<feature type="compositionally biased region" description="Gly residues" evidence="13">
    <location>
        <begin position="11"/>
        <end position="20"/>
    </location>
</feature>
<keyword evidence="3" id="KW-0808">Transferase</keyword>
<dbReference type="Gene3D" id="3.30.40.10">
    <property type="entry name" value="Zinc/RING finger domain, C3HC4 (zinc finger)"/>
    <property type="match status" value="1"/>
</dbReference>
<feature type="region of interest" description="Disordered" evidence="13">
    <location>
        <begin position="1"/>
        <end position="48"/>
    </location>
</feature>
<keyword evidence="5" id="KW-0479">Metal-binding</keyword>
<evidence type="ECO:0000256" key="10">
    <source>
        <dbReference type="ARBA" id="ARBA00023136"/>
    </source>
</evidence>
<evidence type="ECO:0000256" key="1">
    <source>
        <dbReference type="ARBA" id="ARBA00004167"/>
    </source>
</evidence>
<name>Q655C7_ORYSJ</name>
<dbReference type="SUPFAM" id="SSF57850">
    <property type="entry name" value="RING/U-box"/>
    <property type="match status" value="1"/>
</dbReference>
<evidence type="ECO:0000256" key="11">
    <source>
        <dbReference type="ARBA" id="ARBA00024209"/>
    </source>
</evidence>
<evidence type="ECO:0000256" key="13">
    <source>
        <dbReference type="SAM" id="MobiDB-lite"/>
    </source>
</evidence>
<keyword evidence="7" id="KW-0833">Ubl conjugation pathway</keyword>
<dbReference type="PROSITE" id="PS50089">
    <property type="entry name" value="ZF_RING_2"/>
    <property type="match status" value="1"/>
</dbReference>
<dbReference type="Pfam" id="PF13639">
    <property type="entry name" value="zf-RING_2"/>
    <property type="match status" value="1"/>
</dbReference>
<dbReference type="Proteomes" id="UP000817658">
    <property type="component" value="Chromosome 1"/>
</dbReference>